<dbReference type="GO" id="GO:0005634">
    <property type="term" value="C:nucleus"/>
    <property type="evidence" value="ECO:0007669"/>
    <property type="project" value="UniProtKB-SubCell"/>
</dbReference>
<keyword evidence="1" id="KW-0158">Chromosome</keyword>
<dbReference type="SUPFAM" id="SSF47113">
    <property type="entry name" value="Histone-fold"/>
    <property type="match status" value="1"/>
</dbReference>
<dbReference type="KEGG" id="rsz:108860913"/>
<dbReference type="PRINTS" id="PR00620">
    <property type="entry name" value="HISTONEH2A"/>
</dbReference>
<proteinExistence type="inferred from homology"/>
<dbReference type="RefSeq" id="XP_018490259.1">
    <property type="nucleotide sequence ID" value="XM_018634757.2"/>
</dbReference>
<dbReference type="InterPro" id="IPR002119">
    <property type="entry name" value="Histone_H2A"/>
</dbReference>
<comment type="subcellular location">
    <subcellularLocation>
        <location evidence="1">Nucleus</location>
    </subcellularLocation>
</comment>
<dbReference type="GO" id="GO:0000786">
    <property type="term" value="C:nucleosome"/>
    <property type="evidence" value="ECO:0007669"/>
    <property type="project" value="UniProtKB-KW"/>
</dbReference>
<evidence type="ECO:0000313" key="4">
    <source>
        <dbReference type="Proteomes" id="UP000504610"/>
    </source>
</evidence>
<dbReference type="OrthoDB" id="2187496at2759"/>
<organism evidence="4 5">
    <name type="scientific">Raphanus sativus</name>
    <name type="common">Radish</name>
    <name type="synonym">Raphanus raphanistrum var. sativus</name>
    <dbReference type="NCBI Taxonomy" id="3726"/>
    <lineage>
        <taxon>Eukaryota</taxon>
        <taxon>Viridiplantae</taxon>
        <taxon>Streptophyta</taxon>
        <taxon>Embryophyta</taxon>
        <taxon>Tracheophyta</taxon>
        <taxon>Spermatophyta</taxon>
        <taxon>Magnoliopsida</taxon>
        <taxon>eudicotyledons</taxon>
        <taxon>Gunneridae</taxon>
        <taxon>Pentapetalae</taxon>
        <taxon>rosids</taxon>
        <taxon>malvids</taxon>
        <taxon>Brassicales</taxon>
        <taxon>Brassicaceae</taxon>
        <taxon>Brassiceae</taxon>
        <taxon>Raphanus</taxon>
    </lineage>
</organism>
<protein>
    <recommendedName>
        <fullName evidence="1">Histone H2A</fullName>
    </recommendedName>
</protein>
<dbReference type="GO" id="GO:0030527">
    <property type="term" value="F:structural constituent of chromatin"/>
    <property type="evidence" value="ECO:0007669"/>
    <property type="project" value="InterPro"/>
</dbReference>
<keyword evidence="4" id="KW-1185">Reference proteome</keyword>
<keyword evidence="1" id="KW-0238">DNA-binding</keyword>
<dbReference type="InterPro" id="IPR032454">
    <property type="entry name" value="Histone_H2A_C"/>
</dbReference>
<dbReference type="SUPFAM" id="SSF54236">
    <property type="entry name" value="Ubiquitin-like"/>
    <property type="match status" value="1"/>
</dbReference>
<evidence type="ECO:0000313" key="5">
    <source>
        <dbReference type="RefSeq" id="XP_018490259.1"/>
    </source>
</evidence>
<reference evidence="5" key="2">
    <citation type="submission" date="2025-08" db="UniProtKB">
        <authorList>
            <consortium name="RefSeq"/>
        </authorList>
    </citation>
    <scope>IDENTIFICATION</scope>
    <source>
        <tissue evidence="5">Leaf</tissue>
    </source>
</reference>
<keyword evidence="1" id="KW-0539">Nucleus</keyword>
<name>A0A6J0P025_RAPSA</name>
<feature type="domain" description="Ubiquitin-like" evidence="2">
    <location>
        <begin position="31"/>
        <end position="73"/>
    </location>
</feature>
<dbReference type="PANTHER" id="PTHR23430">
    <property type="entry name" value="HISTONE H2A"/>
    <property type="match status" value="1"/>
</dbReference>
<dbReference type="GO" id="GO:0003677">
    <property type="term" value="F:DNA binding"/>
    <property type="evidence" value="ECO:0007669"/>
    <property type="project" value="UniProtKB-KW"/>
</dbReference>
<dbReference type="Gene3D" id="1.10.20.10">
    <property type="entry name" value="Histone, subunit A"/>
    <property type="match status" value="1"/>
</dbReference>
<dbReference type="GO" id="GO:0046982">
    <property type="term" value="F:protein heterodimerization activity"/>
    <property type="evidence" value="ECO:0007669"/>
    <property type="project" value="InterPro"/>
</dbReference>
<accession>A0A6J0P025</accession>
<keyword evidence="1" id="KW-0544">Nucleosome core</keyword>
<dbReference type="SMART" id="SM00414">
    <property type="entry name" value="H2A"/>
    <property type="match status" value="1"/>
</dbReference>
<gene>
    <name evidence="5" type="primary">LOC108860913</name>
</gene>
<dbReference type="InterPro" id="IPR029071">
    <property type="entry name" value="Ubiquitin-like_domsf"/>
</dbReference>
<evidence type="ECO:0000256" key="1">
    <source>
        <dbReference type="RuleBase" id="RU003767"/>
    </source>
</evidence>
<reference evidence="4" key="1">
    <citation type="journal article" date="2019" name="Database">
        <title>The radish genome database (RadishGD): an integrated information resource for radish genomics.</title>
        <authorList>
            <person name="Yu H.J."/>
            <person name="Baek S."/>
            <person name="Lee Y.J."/>
            <person name="Cho A."/>
            <person name="Mun J.H."/>
        </authorList>
    </citation>
    <scope>NUCLEOTIDE SEQUENCE [LARGE SCALE GENOMIC DNA]</scope>
    <source>
        <strain evidence="4">cv. WK10039</strain>
    </source>
</reference>
<dbReference type="Pfam" id="PF00240">
    <property type="entry name" value="ubiquitin"/>
    <property type="match status" value="1"/>
</dbReference>
<dbReference type="Pfam" id="PF16211">
    <property type="entry name" value="Histone_H2A_C"/>
    <property type="match status" value="1"/>
</dbReference>
<feature type="domain" description="Histone H2A C-terminal" evidence="3">
    <location>
        <begin position="104"/>
        <end position="128"/>
    </location>
</feature>
<dbReference type="InterPro" id="IPR000626">
    <property type="entry name" value="Ubiquitin-like_dom"/>
</dbReference>
<sequence>MQQLNLKQRTRGSKIAIEVEVPTMTEATVKLTIKLGGRLISLSVSPDDTTKDLKSLLQPITNVLPRGQKLIFKEVLELAGNASKHLKVKRITPKNLQLAIRGDEELHTLIKGTIAGGGVIPHIHKSLILTVGISLSCGGVTLQTLDTYILHTFDE</sequence>
<dbReference type="InterPro" id="IPR009072">
    <property type="entry name" value="Histone-fold"/>
</dbReference>
<comment type="similarity">
    <text evidence="1">Belongs to the histone H2A family.</text>
</comment>
<comment type="subunit">
    <text evidence="1">The nucleosome is a histone octamer containing two molecules each of H2A, H2B, H3 and H4 assembled in one H3-H4 heterotetramer and two H2A-H2B heterodimers. The octamer wraps approximately 147 bp of DNA.</text>
</comment>
<evidence type="ECO:0000259" key="3">
    <source>
        <dbReference type="Pfam" id="PF16211"/>
    </source>
</evidence>
<dbReference type="Proteomes" id="UP000504610">
    <property type="component" value="Chromosome 5"/>
</dbReference>
<dbReference type="GeneID" id="108860913"/>
<dbReference type="AlphaFoldDB" id="A0A6J0P025"/>
<evidence type="ECO:0000259" key="2">
    <source>
        <dbReference type="Pfam" id="PF00240"/>
    </source>
</evidence>